<gene>
    <name evidence="6" type="ORF">CDEST_09665</name>
</gene>
<dbReference type="AlphaFoldDB" id="A0AAX4IMD1"/>
<evidence type="ECO:0000259" key="5">
    <source>
        <dbReference type="PROSITE" id="PS50181"/>
    </source>
</evidence>
<evidence type="ECO:0000256" key="3">
    <source>
        <dbReference type="PROSITE-ProRule" id="PRU00023"/>
    </source>
</evidence>
<feature type="region of interest" description="Disordered" evidence="4">
    <location>
        <begin position="254"/>
        <end position="282"/>
    </location>
</feature>
<dbReference type="PROSITE" id="PS50088">
    <property type="entry name" value="ANK_REPEAT"/>
    <property type="match status" value="1"/>
</dbReference>
<feature type="domain" description="F-box" evidence="5">
    <location>
        <begin position="1"/>
        <end position="46"/>
    </location>
</feature>
<feature type="repeat" description="ANK" evidence="3">
    <location>
        <begin position="176"/>
        <end position="208"/>
    </location>
</feature>
<keyword evidence="7" id="KW-1185">Reference proteome</keyword>
<dbReference type="Gene3D" id="1.25.40.20">
    <property type="entry name" value="Ankyrin repeat-containing domain"/>
    <property type="match status" value="2"/>
</dbReference>
<evidence type="ECO:0000256" key="1">
    <source>
        <dbReference type="ARBA" id="ARBA00022737"/>
    </source>
</evidence>
<dbReference type="InterPro" id="IPR036770">
    <property type="entry name" value="Ankyrin_rpt-contain_sf"/>
</dbReference>
<sequence length="707" mass="78648">MTLDTLPSELLLHIATYFDTLEFDAVLALVSRRLLDVFRPRLYHAAISVDLPDITVMAAAEGNLETLKVAATYGAQFQGKYALSPMGCVADDWRLEHYRIHQMEGDTLIRWGPDAVVPNDYDAGPIPQEACWATPLAMAAMYGHYHVVEWLLKQNCHPDHPGVQVRPSHLKLSRFPAWTPLHYAICNRRTSIARLLLASGASYHNVRMPNRFRKYPLFSMVGSPNNANRDGVVISYHEMKRRIFGLDEGNGFLDQGDFSPQEEDGDNDASISPSIPLLQTTDGTPELAETEDLVEMVSYVDPYSVPALHIAASSGAKAIMTYLVKNVGVDILSQDSHGGTVLHYAAFAPPHSNAVNKALSLGADPRAEFSCTMDMFGQQSFDALDWAIHFRVEQAVGALLAWPGCDLAWCHMPGENRLLDDASSQSRYTSQPLKESKIKHMFRVLHTGSFPRHMTPGWRYRAQCFEMFSSRLLSATVKQGTGKSHMKYLPFHRELEMAFFWALQTDSLEREESSWIDFDRFDLNKMVSVQSYDENLINQWTLSWNVTPNPTTDAFCSIGTIALYSVVAGKANSGLQEKRIRWLLNAGANPCPPGRETEMFSPIRHLLHSMRLLPCRASDGFRSYEESENSLWGSIGVIDVLAAAGGWNAFATDVTGSSEGLLAMAAHYVGMCGRVAALDEEMSKNIHYMLESGMPSKLVAILKAVDA</sequence>
<keyword evidence="2 3" id="KW-0040">ANK repeat</keyword>
<protein>
    <submittedName>
        <fullName evidence="6">F-box domain, ankyrin repeat-containing domain superfamily</fullName>
    </submittedName>
</protein>
<dbReference type="SMART" id="SM00248">
    <property type="entry name" value="ANK"/>
    <property type="match status" value="4"/>
</dbReference>
<dbReference type="Proteomes" id="UP001322277">
    <property type="component" value="Chromosome 6"/>
</dbReference>
<dbReference type="PROSITE" id="PS50181">
    <property type="entry name" value="FBOX"/>
    <property type="match status" value="1"/>
</dbReference>
<evidence type="ECO:0000256" key="4">
    <source>
        <dbReference type="SAM" id="MobiDB-lite"/>
    </source>
</evidence>
<accession>A0AAX4IMD1</accession>
<reference evidence="7" key="1">
    <citation type="journal article" date="2023" name="bioRxiv">
        <title>Complete genome of the Medicago anthracnose fungus, Colletotrichum destructivum, reveals a mini-chromosome-like region within a core chromosome.</title>
        <authorList>
            <person name="Lapalu N."/>
            <person name="Simon A."/>
            <person name="Lu A."/>
            <person name="Plaumann P.-L."/>
            <person name="Amselem J."/>
            <person name="Pigne S."/>
            <person name="Auger A."/>
            <person name="Koch C."/>
            <person name="Dallery J.-F."/>
            <person name="O'Connell R.J."/>
        </authorList>
    </citation>
    <scope>NUCLEOTIDE SEQUENCE [LARGE SCALE GENOMIC DNA]</scope>
    <source>
        <strain evidence="7">CBS 520.97</strain>
    </source>
</reference>
<evidence type="ECO:0000313" key="6">
    <source>
        <dbReference type="EMBL" id="WQF84651.1"/>
    </source>
</evidence>
<dbReference type="InterPro" id="IPR002110">
    <property type="entry name" value="Ankyrin_rpt"/>
</dbReference>
<dbReference type="KEGG" id="cdet:87946168"/>
<dbReference type="EMBL" id="CP137310">
    <property type="protein sequence ID" value="WQF84651.1"/>
    <property type="molecule type" value="Genomic_DNA"/>
</dbReference>
<keyword evidence="1" id="KW-0677">Repeat</keyword>
<feature type="compositionally biased region" description="Polar residues" evidence="4">
    <location>
        <begin position="269"/>
        <end position="282"/>
    </location>
</feature>
<name>A0AAX4IMD1_9PEZI</name>
<dbReference type="PANTHER" id="PTHR24203">
    <property type="entry name" value="ANKYRIN REPEAT FAMILY PROTEIN"/>
    <property type="match status" value="1"/>
</dbReference>
<organism evidence="6 7">
    <name type="scientific">Colletotrichum destructivum</name>
    <dbReference type="NCBI Taxonomy" id="34406"/>
    <lineage>
        <taxon>Eukaryota</taxon>
        <taxon>Fungi</taxon>
        <taxon>Dikarya</taxon>
        <taxon>Ascomycota</taxon>
        <taxon>Pezizomycotina</taxon>
        <taxon>Sordariomycetes</taxon>
        <taxon>Hypocreomycetidae</taxon>
        <taxon>Glomerellales</taxon>
        <taxon>Glomerellaceae</taxon>
        <taxon>Colletotrichum</taxon>
        <taxon>Colletotrichum destructivum species complex</taxon>
    </lineage>
</organism>
<evidence type="ECO:0000256" key="2">
    <source>
        <dbReference type="ARBA" id="ARBA00023043"/>
    </source>
</evidence>
<dbReference type="RefSeq" id="XP_062781875.1">
    <property type="nucleotide sequence ID" value="XM_062925824.1"/>
</dbReference>
<dbReference type="PANTHER" id="PTHR24203:SF86">
    <property type="entry name" value="PROTEASOME 26S SUBUNIT, NON-ATPASE 10"/>
    <property type="match status" value="1"/>
</dbReference>
<proteinExistence type="predicted"/>
<evidence type="ECO:0000313" key="7">
    <source>
        <dbReference type="Proteomes" id="UP001322277"/>
    </source>
</evidence>
<dbReference type="InterPro" id="IPR001810">
    <property type="entry name" value="F-box_dom"/>
</dbReference>
<dbReference type="SUPFAM" id="SSF48403">
    <property type="entry name" value="Ankyrin repeat"/>
    <property type="match status" value="1"/>
</dbReference>
<dbReference type="PROSITE" id="PS50297">
    <property type="entry name" value="ANK_REP_REGION"/>
    <property type="match status" value="1"/>
</dbReference>
<dbReference type="Pfam" id="PF12796">
    <property type="entry name" value="Ank_2"/>
    <property type="match status" value="1"/>
</dbReference>
<dbReference type="GeneID" id="87946168"/>